<dbReference type="InParanoid" id="E1Z2J7"/>
<keyword evidence="8" id="KW-1185">Reference proteome</keyword>
<evidence type="ECO:0000256" key="2">
    <source>
        <dbReference type="ARBA" id="ARBA00005717"/>
    </source>
</evidence>
<evidence type="ECO:0000256" key="1">
    <source>
        <dbReference type="ARBA" id="ARBA00002187"/>
    </source>
</evidence>
<keyword evidence="5" id="KW-0175">Coiled coil</keyword>
<dbReference type="EMBL" id="GL433835">
    <property type="protein sequence ID" value="EFN60012.1"/>
    <property type="molecule type" value="Genomic_DNA"/>
</dbReference>
<dbReference type="InterPro" id="IPR049549">
    <property type="entry name" value="RPN7_PSMD6_C"/>
</dbReference>
<dbReference type="Gene3D" id="1.25.40.570">
    <property type="match status" value="1"/>
</dbReference>
<dbReference type="Pfam" id="PF01399">
    <property type="entry name" value="PCI"/>
    <property type="match status" value="1"/>
</dbReference>
<dbReference type="InterPro" id="IPR000717">
    <property type="entry name" value="PCI_dom"/>
</dbReference>
<dbReference type="Pfam" id="PF21154">
    <property type="entry name" value="RPN7_PSMD6_C"/>
    <property type="match status" value="1"/>
</dbReference>
<dbReference type="STRING" id="554065.E1Z2J7"/>
<name>E1Z2J7_CHLVA</name>
<evidence type="ECO:0000313" key="7">
    <source>
        <dbReference type="EMBL" id="EFN60012.1"/>
    </source>
</evidence>
<evidence type="ECO:0000313" key="8">
    <source>
        <dbReference type="Proteomes" id="UP000008141"/>
    </source>
</evidence>
<dbReference type="SMART" id="SM00088">
    <property type="entry name" value="PINT"/>
    <property type="match status" value="1"/>
</dbReference>
<feature type="coiled-coil region" evidence="5">
    <location>
        <begin position="71"/>
        <end position="98"/>
    </location>
</feature>
<dbReference type="PROSITE" id="PS50250">
    <property type="entry name" value="PCI"/>
    <property type="match status" value="1"/>
</dbReference>
<comment type="function">
    <text evidence="1">Acts as a regulatory subunit of the 26S proteasome which is involved in the ATP-dependent degradation of ubiquitinated proteins.</text>
</comment>
<evidence type="ECO:0000256" key="4">
    <source>
        <dbReference type="ARBA" id="ARBA00075096"/>
    </source>
</evidence>
<dbReference type="SUPFAM" id="SSF46785">
    <property type="entry name" value="Winged helix' DNA-binding domain"/>
    <property type="match status" value="1"/>
</dbReference>
<dbReference type="InterPro" id="IPR036390">
    <property type="entry name" value="WH_DNA-bd_sf"/>
</dbReference>
<comment type="similarity">
    <text evidence="2">Belongs to the proteasome subunit S10 family.</text>
</comment>
<sequence>MGEPLEEQDYKVVLAQKRFLFRTQDVPVADRSKLQHDIVGLLQAHDMAPLYEEVCGELGVSGNAAALGEMRERNAKQLAELDEKIKDAEVNAGEMEVRDALQARADYLCGIGDHAAALEAFAAAEAKTAGVGPKMDLAFSQIRLELSRGDWGAVKAGLDKARGLCDKGGDWERKNKLKVYEAVFLMATRQFKRAAELLLDAIATFSSGELMSYERCIFYTVLLAVVALDRPTLKSKVIDSPEVLSVIDSLPHLRPFLSSLYDCQYAQFFKAFSGLSDEIRADMYLHPHFRYYMREVRAAAYAQFLESYKSVTLASMAATFGVSPDFLDAELADFIVAGRLPAKVDKVAGVVETNRADAKTALYQQTIKQGDLLLNRLQKLSKVIDIE</sequence>
<dbReference type="InterPro" id="IPR045135">
    <property type="entry name" value="Rpn7_N"/>
</dbReference>
<evidence type="ECO:0000259" key="6">
    <source>
        <dbReference type="PROSITE" id="PS50250"/>
    </source>
</evidence>
<organism evidence="8">
    <name type="scientific">Chlorella variabilis</name>
    <name type="common">Green alga</name>
    <dbReference type="NCBI Taxonomy" id="554065"/>
    <lineage>
        <taxon>Eukaryota</taxon>
        <taxon>Viridiplantae</taxon>
        <taxon>Chlorophyta</taxon>
        <taxon>core chlorophytes</taxon>
        <taxon>Trebouxiophyceae</taxon>
        <taxon>Chlorellales</taxon>
        <taxon>Chlorellaceae</taxon>
        <taxon>Chlorella clade</taxon>
        <taxon>Chlorella</taxon>
    </lineage>
</organism>
<dbReference type="FunFam" id="1.25.40.570:FF:000005">
    <property type="entry name" value="26S proteasome regulatory subunit N7"/>
    <property type="match status" value="1"/>
</dbReference>
<feature type="domain" description="PCI" evidence="6">
    <location>
        <begin position="190"/>
        <end position="358"/>
    </location>
</feature>
<dbReference type="PANTHER" id="PTHR14145:SF1">
    <property type="entry name" value="26S PROTEASOME NON-ATPASE REGULATORY SUBUNIT 6"/>
    <property type="match status" value="1"/>
</dbReference>
<dbReference type="OMA" id="RLHCKVD"/>
<evidence type="ECO:0000256" key="3">
    <source>
        <dbReference type="ARBA" id="ARBA00022942"/>
    </source>
</evidence>
<accession>E1Z2J7</accession>
<gene>
    <name evidence="7" type="ORF">CHLNCDRAFT_55933</name>
</gene>
<dbReference type="KEGG" id="cvr:CHLNCDRAFT_55933"/>
<protein>
    <recommendedName>
        <fullName evidence="4">26S proteasome regulatory subunit RPN7</fullName>
    </recommendedName>
</protein>
<dbReference type="InterPro" id="IPR019585">
    <property type="entry name" value="Rpn7/CSN1"/>
</dbReference>
<dbReference type="GeneID" id="17359505"/>
<evidence type="ECO:0000256" key="5">
    <source>
        <dbReference type="SAM" id="Coils"/>
    </source>
</evidence>
<dbReference type="GO" id="GO:0000502">
    <property type="term" value="C:proteasome complex"/>
    <property type="evidence" value="ECO:0007669"/>
    <property type="project" value="UniProtKB-KW"/>
</dbReference>
<dbReference type="AlphaFoldDB" id="E1Z2J7"/>
<dbReference type="PANTHER" id="PTHR14145">
    <property type="entry name" value="26S PROTESOME SUBUNIT 6"/>
    <property type="match status" value="1"/>
</dbReference>
<dbReference type="OrthoDB" id="1452at2759"/>
<keyword evidence="3" id="KW-0647">Proteasome</keyword>
<dbReference type="Proteomes" id="UP000008141">
    <property type="component" value="Unassembled WGS sequence"/>
</dbReference>
<proteinExistence type="inferred from homology"/>
<dbReference type="eggNOG" id="KOG0687">
    <property type="taxonomic scope" value="Eukaryota"/>
</dbReference>
<dbReference type="RefSeq" id="XP_005852114.1">
    <property type="nucleotide sequence ID" value="XM_005852052.1"/>
</dbReference>
<dbReference type="FunCoup" id="E1Z2J7">
    <property type="interactions" value="2105"/>
</dbReference>
<reference evidence="7 8" key="1">
    <citation type="journal article" date="2010" name="Plant Cell">
        <title>The Chlorella variabilis NC64A genome reveals adaptation to photosymbiosis, coevolution with viruses, and cryptic sex.</title>
        <authorList>
            <person name="Blanc G."/>
            <person name="Duncan G."/>
            <person name="Agarkova I."/>
            <person name="Borodovsky M."/>
            <person name="Gurnon J."/>
            <person name="Kuo A."/>
            <person name="Lindquist E."/>
            <person name="Lucas S."/>
            <person name="Pangilinan J."/>
            <person name="Polle J."/>
            <person name="Salamov A."/>
            <person name="Terry A."/>
            <person name="Yamada T."/>
            <person name="Dunigan D.D."/>
            <person name="Grigoriev I.V."/>
            <person name="Claverie J.M."/>
            <person name="Van Etten J.L."/>
        </authorList>
    </citation>
    <scope>NUCLEOTIDE SEQUENCE [LARGE SCALE GENOMIC DNA]</scope>
    <source>
        <strain evidence="7 8">NC64A</strain>
    </source>
</reference>
<dbReference type="Pfam" id="PF10602">
    <property type="entry name" value="RPN7"/>
    <property type="match status" value="1"/>
</dbReference>
<dbReference type="GO" id="GO:0043161">
    <property type="term" value="P:proteasome-mediated ubiquitin-dependent protein catabolic process"/>
    <property type="evidence" value="ECO:0007669"/>
    <property type="project" value="TreeGrafter"/>
</dbReference>